<keyword evidence="3" id="KW-1185">Reference proteome</keyword>
<name>A0A2S6NFE6_9HYPH</name>
<gene>
    <name evidence="2" type="ORF">CCR94_02150</name>
</gene>
<feature type="signal peptide" evidence="1">
    <location>
        <begin position="1"/>
        <end position="23"/>
    </location>
</feature>
<reference evidence="2 3" key="1">
    <citation type="journal article" date="2018" name="Arch. Microbiol.">
        <title>New insights into the metabolic potential of the phototrophic purple bacterium Rhodopila globiformis DSM 161(T) from its draft genome sequence and evidence for a vanadium-dependent nitrogenase.</title>
        <authorList>
            <person name="Imhoff J.F."/>
            <person name="Rahn T."/>
            <person name="Kunzel S."/>
            <person name="Neulinger S.C."/>
        </authorList>
    </citation>
    <scope>NUCLEOTIDE SEQUENCE [LARGE SCALE GENOMIC DNA]</scope>
    <source>
        <strain evidence="2 3">DSM 16996</strain>
    </source>
</reference>
<dbReference type="NCBIfam" id="NF047412">
    <property type="entry name" value="sig_GCG_CRPN_rpt"/>
    <property type="match status" value="1"/>
</dbReference>
<comment type="caution">
    <text evidence="2">The sequence shown here is derived from an EMBL/GenBank/DDBJ whole genome shotgun (WGS) entry which is preliminary data.</text>
</comment>
<sequence length="108" mass="12695">MKKMLLQAALIIAAAVLADNAVAMPLARVANDAVVTTIDWRCGPGWRATAWGDCRPYRRHSYDYDYSWPHDDGAYAGFSWHSDHDWRHEHEWHDDDSWSHHHHEEWDE</sequence>
<dbReference type="AlphaFoldDB" id="A0A2S6NFE6"/>
<dbReference type="InterPro" id="IPR058110">
    <property type="entry name" value="GCG_CRPN_dom"/>
</dbReference>
<evidence type="ECO:0008006" key="4">
    <source>
        <dbReference type="Google" id="ProtNLM"/>
    </source>
</evidence>
<accession>A0A2S6NFE6</accession>
<evidence type="ECO:0000256" key="1">
    <source>
        <dbReference type="SAM" id="SignalP"/>
    </source>
</evidence>
<protein>
    <recommendedName>
        <fullName evidence="4">Secreted protein</fullName>
    </recommendedName>
</protein>
<proteinExistence type="predicted"/>
<evidence type="ECO:0000313" key="2">
    <source>
        <dbReference type="EMBL" id="PPQ33304.1"/>
    </source>
</evidence>
<keyword evidence="1" id="KW-0732">Signal</keyword>
<organism evidence="2 3">
    <name type="scientific">Rhodoblastus sphagnicola</name>
    <dbReference type="NCBI Taxonomy" id="333368"/>
    <lineage>
        <taxon>Bacteria</taxon>
        <taxon>Pseudomonadati</taxon>
        <taxon>Pseudomonadota</taxon>
        <taxon>Alphaproteobacteria</taxon>
        <taxon>Hyphomicrobiales</taxon>
        <taxon>Rhodoblastaceae</taxon>
        <taxon>Rhodoblastus</taxon>
    </lineage>
</organism>
<evidence type="ECO:0000313" key="3">
    <source>
        <dbReference type="Proteomes" id="UP000239089"/>
    </source>
</evidence>
<feature type="chain" id="PRO_5015734505" description="Secreted protein" evidence="1">
    <location>
        <begin position="24"/>
        <end position="108"/>
    </location>
</feature>
<dbReference type="EMBL" id="NHSJ01000024">
    <property type="protein sequence ID" value="PPQ33304.1"/>
    <property type="molecule type" value="Genomic_DNA"/>
</dbReference>
<dbReference type="Proteomes" id="UP000239089">
    <property type="component" value="Unassembled WGS sequence"/>
</dbReference>